<protein>
    <submittedName>
        <fullName evidence="1">Uncharacterized protein</fullName>
    </submittedName>
</protein>
<gene>
    <name evidence="1" type="ORF">P0Y53_00180</name>
</gene>
<dbReference type="Proteomes" id="UP001220610">
    <property type="component" value="Chromosome"/>
</dbReference>
<reference evidence="1" key="1">
    <citation type="submission" date="2023-03" db="EMBL/GenBank/DDBJ databases">
        <title>Andean soil-derived lignocellulolytic bacterial consortium as a source of novel taxa and putative plastic-active enzymes.</title>
        <authorList>
            <person name="Diaz-Garcia L."/>
            <person name="Chuvochina M."/>
            <person name="Feuerriegel G."/>
            <person name="Bunk B."/>
            <person name="Sproer C."/>
            <person name="Streit W.R."/>
            <person name="Rodriguez L.M."/>
            <person name="Overmann J."/>
            <person name="Jimenez D.J."/>
        </authorList>
    </citation>
    <scope>NUCLEOTIDE SEQUENCE</scope>
    <source>
        <strain evidence="1">MAG 7</strain>
    </source>
</reference>
<sequence>MTTNLFHRITGFTLLALLVLAGAGCRKTEFGNIDSPAFIRVFNCLERDVTLDNKDAPQPFLTMLIDPVMDKDGIPGSADITGDFLDTRDSWARPYPDAGNTSIYQKEYPGSAKVRAAPFLNGYDLSSWAQVTSGKRRIMFFARPLNETPFFSLDKNLRRTVLLDTTVDLQFNEVYTMHVLEKNYTTRKTGLYVRNETFVRQSLSDSLVYVNFYNLSSEGFFANSPDTKSSSRSFKITDTTNVFYTLHMIPTTNTFRDIPGFIQQPMGSMIRSHENKVTPYYSFPLFADTSSNKIYPGNTAQTFEFLKPGYTMGTSANPSSSQLPVGYYAGLHIGPYNNGAGGRHSMRVIADIRSGLIVTERSGIYNPRYFATVNTIEYINDRCFVTTIQRKFDPPIY</sequence>
<dbReference type="EMBL" id="CP119311">
    <property type="protein sequence ID" value="WEK35900.1"/>
    <property type="molecule type" value="Genomic_DNA"/>
</dbReference>
<proteinExistence type="predicted"/>
<accession>A0AAJ6BFQ2</accession>
<dbReference type="AlphaFoldDB" id="A0AAJ6BFQ2"/>
<name>A0AAJ6BFQ2_9BACT</name>
<evidence type="ECO:0000313" key="2">
    <source>
        <dbReference type="Proteomes" id="UP001220610"/>
    </source>
</evidence>
<evidence type="ECO:0000313" key="1">
    <source>
        <dbReference type="EMBL" id="WEK35900.1"/>
    </source>
</evidence>
<organism evidence="1 2">
    <name type="scientific">Candidatus Pseudobacter hemicellulosilyticus</name>
    <dbReference type="NCBI Taxonomy" id="3121375"/>
    <lineage>
        <taxon>Bacteria</taxon>
        <taxon>Pseudomonadati</taxon>
        <taxon>Bacteroidota</taxon>
        <taxon>Chitinophagia</taxon>
        <taxon>Chitinophagales</taxon>
        <taxon>Chitinophagaceae</taxon>
        <taxon>Pseudobacter</taxon>
    </lineage>
</organism>